<proteinExistence type="predicted"/>
<name>A0A0H5Q5S0_9ZZZZ</name>
<protein>
    <submittedName>
        <fullName evidence="1">Uncharacterized protein</fullName>
    </submittedName>
</protein>
<sequence length="80" mass="8789">MATVSYRYEGMYATSAGLNLCLRVETGGVPRFENVYLKAGDLRLGDTYELQRFVVMCLKAQNGPPWADEPLPGIDSSATI</sequence>
<dbReference type="EMBL" id="LN854046">
    <property type="protein sequence ID" value="CRY97361.1"/>
    <property type="molecule type" value="Genomic_DNA"/>
</dbReference>
<reference evidence="1" key="2">
    <citation type="submission" date="2015-07" db="EMBL/GenBank/DDBJ databases">
        <title>Plasmids, circular viruses and viroids from rat gut.</title>
        <authorList>
            <person name="Jorgensen T.J."/>
            <person name="Hansen M.A."/>
            <person name="Xu Z."/>
            <person name="Tabak M.A."/>
            <person name="Sorensen S.J."/>
            <person name="Hansen L.H."/>
        </authorList>
    </citation>
    <scope>NUCLEOTIDE SEQUENCE</scope>
    <source>
        <strain evidence="1">RGFK1510</strain>
    </source>
</reference>
<evidence type="ECO:0000313" key="1">
    <source>
        <dbReference type="EMBL" id="CRY97361.1"/>
    </source>
</evidence>
<accession>A0A0H5Q5S0</accession>
<dbReference type="AlphaFoldDB" id="A0A0H5Q5S0"/>
<reference evidence="1" key="1">
    <citation type="submission" date="2015-06" db="EMBL/GenBank/DDBJ databases">
        <authorList>
            <person name="Joergensen T."/>
        </authorList>
    </citation>
    <scope>NUCLEOTIDE SEQUENCE</scope>
    <source>
        <strain evidence="1">RGFK1510</strain>
    </source>
</reference>
<organism evidence="1">
    <name type="scientific">uncultured prokaryote</name>
    <dbReference type="NCBI Taxonomy" id="198431"/>
    <lineage>
        <taxon>unclassified sequences</taxon>
        <taxon>environmental samples</taxon>
    </lineage>
</organism>